<evidence type="ECO:0000313" key="4">
    <source>
        <dbReference type="Proteomes" id="UP001307889"/>
    </source>
</evidence>
<keyword evidence="1" id="KW-0175">Coiled coil</keyword>
<feature type="region of interest" description="Disordered" evidence="2">
    <location>
        <begin position="1"/>
        <end position="31"/>
    </location>
</feature>
<gene>
    <name evidence="3" type="ORF">NTJ_01059</name>
</gene>
<protein>
    <submittedName>
        <fullName evidence="3">Uncharacterized protein</fullName>
    </submittedName>
</protein>
<dbReference type="Proteomes" id="UP001307889">
    <property type="component" value="Chromosome 1"/>
</dbReference>
<accession>A0ABN7A8G3</accession>
<dbReference type="EMBL" id="AP028909">
    <property type="protein sequence ID" value="BES88253.1"/>
    <property type="molecule type" value="Genomic_DNA"/>
</dbReference>
<sequence>MNRRTNFCLTNSEERTSANTSDDQSSLALSDPISTVESMERTSASLKFFQNIVRAECGSAVQMAWAVLLREIISDKIEVQQQIENLRRSCLLKDELLAENVNIVDELQAQFSEEKRAILKQQAHESAEHRKTVRQLESTVKRLEQDLAEAMEIKNEIVGRFNTLFRKRKSSKVKKQQLIQEVEDLAHEVEMQKDVISQLKKALSLREIEMAQVELSYNEGFKHGRQLATVEEMCVLEQYKILKDMELVLELDARCEQYQKPQADIGSLRRVGCVET</sequence>
<proteinExistence type="predicted"/>
<reference evidence="3 4" key="1">
    <citation type="submission" date="2023-09" db="EMBL/GenBank/DDBJ databases">
        <title>Nesidiocoris tenuis whole genome shotgun sequence.</title>
        <authorList>
            <person name="Shibata T."/>
            <person name="Shimoda M."/>
            <person name="Kobayashi T."/>
            <person name="Uehara T."/>
        </authorList>
    </citation>
    <scope>NUCLEOTIDE SEQUENCE [LARGE SCALE GENOMIC DNA]</scope>
    <source>
        <strain evidence="3 4">Japan</strain>
    </source>
</reference>
<organism evidence="3 4">
    <name type="scientific">Nesidiocoris tenuis</name>
    <dbReference type="NCBI Taxonomy" id="355587"/>
    <lineage>
        <taxon>Eukaryota</taxon>
        <taxon>Metazoa</taxon>
        <taxon>Ecdysozoa</taxon>
        <taxon>Arthropoda</taxon>
        <taxon>Hexapoda</taxon>
        <taxon>Insecta</taxon>
        <taxon>Pterygota</taxon>
        <taxon>Neoptera</taxon>
        <taxon>Paraneoptera</taxon>
        <taxon>Hemiptera</taxon>
        <taxon>Heteroptera</taxon>
        <taxon>Panheteroptera</taxon>
        <taxon>Cimicomorpha</taxon>
        <taxon>Miridae</taxon>
        <taxon>Dicyphina</taxon>
        <taxon>Nesidiocoris</taxon>
    </lineage>
</organism>
<evidence type="ECO:0000256" key="1">
    <source>
        <dbReference type="SAM" id="Coils"/>
    </source>
</evidence>
<name>A0ABN7A8G3_9HEMI</name>
<keyword evidence="4" id="KW-1185">Reference proteome</keyword>
<feature type="coiled-coil region" evidence="1">
    <location>
        <begin position="126"/>
        <end position="202"/>
    </location>
</feature>
<evidence type="ECO:0000313" key="3">
    <source>
        <dbReference type="EMBL" id="BES88253.1"/>
    </source>
</evidence>
<evidence type="ECO:0000256" key="2">
    <source>
        <dbReference type="SAM" id="MobiDB-lite"/>
    </source>
</evidence>